<evidence type="ECO:0000256" key="2">
    <source>
        <dbReference type="ARBA" id="ARBA00023125"/>
    </source>
</evidence>
<dbReference type="PANTHER" id="PTHR43132:SF2">
    <property type="entry name" value="ARSENICAL RESISTANCE OPERON REPRESSOR ARSR-RELATED"/>
    <property type="match status" value="1"/>
</dbReference>
<dbReference type="InterPro" id="IPR036390">
    <property type="entry name" value="WH_DNA-bd_sf"/>
</dbReference>
<name>A0A239GTJ0_EKHLU</name>
<dbReference type="SUPFAM" id="SSF46785">
    <property type="entry name" value="Winged helix' DNA-binding domain"/>
    <property type="match status" value="1"/>
</dbReference>
<dbReference type="GO" id="GO:0003700">
    <property type="term" value="F:DNA-binding transcription factor activity"/>
    <property type="evidence" value="ECO:0007669"/>
    <property type="project" value="InterPro"/>
</dbReference>
<dbReference type="PANTHER" id="PTHR43132">
    <property type="entry name" value="ARSENICAL RESISTANCE OPERON REPRESSOR ARSR-RELATED"/>
    <property type="match status" value="1"/>
</dbReference>
<dbReference type="CDD" id="cd00090">
    <property type="entry name" value="HTH_ARSR"/>
    <property type="match status" value="1"/>
</dbReference>
<keyword evidence="2" id="KW-0238">DNA-binding</keyword>
<evidence type="ECO:0000256" key="3">
    <source>
        <dbReference type="ARBA" id="ARBA00023163"/>
    </source>
</evidence>
<reference evidence="5 6" key="1">
    <citation type="submission" date="2017-06" db="EMBL/GenBank/DDBJ databases">
        <authorList>
            <person name="Kim H.J."/>
            <person name="Triplett B.A."/>
        </authorList>
    </citation>
    <scope>NUCLEOTIDE SEQUENCE [LARGE SCALE GENOMIC DNA]</scope>
    <source>
        <strain evidence="5 6">DSM 19307</strain>
    </source>
</reference>
<evidence type="ECO:0000259" key="4">
    <source>
        <dbReference type="PROSITE" id="PS50987"/>
    </source>
</evidence>
<dbReference type="GO" id="GO:0003677">
    <property type="term" value="F:DNA binding"/>
    <property type="evidence" value="ECO:0007669"/>
    <property type="project" value="UniProtKB-KW"/>
</dbReference>
<keyword evidence="6" id="KW-1185">Reference proteome</keyword>
<evidence type="ECO:0000313" key="5">
    <source>
        <dbReference type="EMBL" id="SNS72450.1"/>
    </source>
</evidence>
<keyword evidence="3" id="KW-0804">Transcription</keyword>
<dbReference type="InterPro" id="IPR011991">
    <property type="entry name" value="ArsR-like_HTH"/>
</dbReference>
<keyword evidence="1" id="KW-0805">Transcription regulation</keyword>
<dbReference type="EMBL" id="FZPD01000002">
    <property type="protein sequence ID" value="SNS72450.1"/>
    <property type="molecule type" value="Genomic_DNA"/>
</dbReference>
<gene>
    <name evidence="5" type="ORF">SAMN05421640_1000</name>
</gene>
<dbReference type="PROSITE" id="PS50987">
    <property type="entry name" value="HTH_ARSR_2"/>
    <property type="match status" value="1"/>
</dbReference>
<organism evidence="5 6">
    <name type="scientific">Ekhidna lutea</name>
    <dbReference type="NCBI Taxonomy" id="447679"/>
    <lineage>
        <taxon>Bacteria</taxon>
        <taxon>Pseudomonadati</taxon>
        <taxon>Bacteroidota</taxon>
        <taxon>Cytophagia</taxon>
        <taxon>Cytophagales</taxon>
        <taxon>Reichenbachiellaceae</taxon>
        <taxon>Ekhidna</taxon>
    </lineage>
</organism>
<protein>
    <submittedName>
        <fullName evidence="5">Transcriptional regulator, ArsR family</fullName>
    </submittedName>
</protein>
<dbReference type="RefSeq" id="WP_089355768.1">
    <property type="nucleotide sequence ID" value="NZ_FZPD01000002.1"/>
</dbReference>
<dbReference type="Gene3D" id="1.10.10.10">
    <property type="entry name" value="Winged helix-like DNA-binding domain superfamily/Winged helix DNA-binding domain"/>
    <property type="match status" value="1"/>
</dbReference>
<dbReference type="SMART" id="SM00418">
    <property type="entry name" value="HTH_ARSR"/>
    <property type="match status" value="1"/>
</dbReference>
<dbReference type="AlphaFoldDB" id="A0A239GTJ0"/>
<feature type="domain" description="HTH arsR-type" evidence="4">
    <location>
        <begin position="25"/>
        <end position="119"/>
    </location>
</feature>
<evidence type="ECO:0000256" key="1">
    <source>
        <dbReference type="ARBA" id="ARBA00023015"/>
    </source>
</evidence>
<proteinExistence type="predicted"/>
<dbReference type="NCBIfam" id="NF033788">
    <property type="entry name" value="HTH_metalloreg"/>
    <property type="match status" value="1"/>
</dbReference>
<accession>A0A239GTJ0</accession>
<dbReference type="OrthoDB" id="9794330at2"/>
<sequence length="124" mass="14024">MSKTCIRVLADPVQIKECKESLNQIDDQLDQATQIFNLSGNSMRLKILFLLHKEGKMCPCDLSDILDISVGGVSQHLRKLKDRKLVKDKKVGQTVFYSLVETNIQIIKPVLDGLLQQNQKETIS</sequence>
<dbReference type="Pfam" id="PF01022">
    <property type="entry name" value="HTH_5"/>
    <property type="match status" value="1"/>
</dbReference>
<dbReference type="Proteomes" id="UP000198393">
    <property type="component" value="Unassembled WGS sequence"/>
</dbReference>
<dbReference type="InterPro" id="IPR001845">
    <property type="entry name" value="HTH_ArsR_DNA-bd_dom"/>
</dbReference>
<dbReference type="PRINTS" id="PR00778">
    <property type="entry name" value="HTHARSR"/>
</dbReference>
<dbReference type="InterPro" id="IPR051011">
    <property type="entry name" value="Metal_resp_trans_reg"/>
</dbReference>
<dbReference type="InterPro" id="IPR036388">
    <property type="entry name" value="WH-like_DNA-bd_sf"/>
</dbReference>
<evidence type="ECO:0000313" key="6">
    <source>
        <dbReference type="Proteomes" id="UP000198393"/>
    </source>
</evidence>